<dbReference type="GO" id="GO:0003700">
    <property type="term" value="F:DNA-binding transcription factor activity"/>
    <property type="evidence" value="ECO:0007669"/>
    <property type="project" value="InterPro"/>
</dbReference>
<dbReference type="SMART" id="SM00422">
    <property type="entry name" value="HTH_MERR"/>
    <property type="match status" value="1"/>
</dbReference>
<gene>
    <name evidence="6" type="ORF">B9Z37_08830</name>
</gene>
<protein>
    <recommendedName>
        <fullName evidence="5">HTH merR-type domain-containing protein</fullName>
    </recommendedName>
</protein>
<keyword evidence="4" id="KW-0804">Transcription</keyword>
<dbReference type="EMBL" id="NESN01000003">
    <property type="protein sequence ID" value="PUE53181.1"/>
    <property type="molecule type" value="Genomic_DNA"/>
</dbReference>
<accession>A0A315E797</accession>
<evidence type="ECO:0000313" key="6">
    <source>
        <dbReference type="EMBL" id="PUE53181.1"/>
    </source>
</evidence>
<evidence type="ECO:0000256" key="4">
    <source>
        <dbReference type="ARBA" id="ARBA00023163"/>
    </source>
</evidence>
<evidence type="ECO:0000256" key="2">
    <source>
        <dbReference type="ARBA" id="ARBA00023015"/>
    </source>
</evidence>
<feature type="domain" description="HTH merR-type" evidence="5">
    <location>
        <begin position="11"/>
        <end position="80"/>
    </location>
</feature>
<proteinExistence type="predicted"/>
<reference evidence="6 7" key="1">
    <citation type="submission" date="2017-04" db="EMBL/GenBank/DDBJ databases">
        <title>Unexpected and diverse lifestyles within the genus Limnohabitans.</title>
        <authorList>
            <person name="Kasalicky V."/>
            <person name="Mehrshad M."/>
            <person name="Andrei S.-A."/>
            <person name="Salcher M."/>
            <person name="Kratochvilova H."/>
            <person name="Simek K."/>
            <person name="Ghai R."/>
        </authorList>
    </citation>
    <scope>NUCLEOTIDE SEQUENCE [LARGE SCALE GENOMIC DNA]</scope>
    <source>
        <strain evidence="6 7">II-B4</strain>
    </source>
</reference>
<dbReference type="Gene3D" id="1.10.1660.10">
    <property type="match status" value="1"/>
</dbReference>
<dbReference type="InterPro" id="IPR047057">
    <property type="entry name" value="MerR_fam"/>
</dbReference>
<dbReference type="SUPFAM" id="SSF46955">
    <property type="entry name" value="Putative DNA-binding domain"/>
    <property type="match status" value="1"/>
</dbReference>
<keyword evidence="3" id="KW-0238">DNA-binding</keyword>
<keyword evidence="7" id="KW-1185">Reference proteome</keyword>
<dbReference type="GO" id="GO:0003677">
    <property type="term" value="F:DNA binding"/>
    <property type="evidence" value="ECO:0007669"/>
    <property type="project" value="UniProtKB-KW"/>
</dbReference>
<dbReference type="InterPro" id="IPR000551">
    <property type="entry name" value="MerR-type_HTH_dom"/>
</dbReference>
<dbReference type="Pfam" id="PF13411">
    <property type="entry name" value="MerR_1"/>
    <property type="match status" value="1"/>
</dbReference>
<organism evidence="6 7">
    <name type="scientific">Limnohabitans parvus II-B4</name>
    <dbReference type="NCBI Taxonomy" id="1293052"/>
    <lineage>
        <taxon>Bacteria</taxon>
        <taxon>Pseudomonadati</taxon>
        <taxon>Pseudomonadota</taxon>
        <taxon>Betaproteobacteria</taxon>
        <taxon>Burkholderiales</taxon>
        <taxon>Comamonadaceae</taxon>
        <taxon>Limnohabitans</taxon>
    </lineage>
</organism>
<comment type="caution">
    <text evidence="6">The sequence shown here is derived from an EMBL/GenBank/DDBJ whole genome shotgun (WGS) entry which is preliminary data.</text>
</comment>
<evidence type="ECO:0000313" key="7">
    <source>
        <dbReference type="Proteomes" id="UP000250790"/>
    </source>
</evidence>
<dbReference type="CDD" id="cd01104">
    <property type="entry name" value="HTH_MlrA-CarA"/>
    <property type="match status" value="1"/>
</dbReference>
<dbReference type="AlphaFoldDB" id="A0A315E797"/>
<dbReference type="PROSITE" id="PS50937">
    <property type="entry name" value="HTH_MERR_2"/>
    <property type="match status" value="1"/>
</dbReference>
<evidence type="ECO:0000256" key="3">
    <source>
        <dbReference type="ARBA" id="ARBA00023125"/>
    </source>
</evidence>
<evidence type="ECO:0000259" key="5">
    <source>
        <dbReference type="PROSITE" id="PS50937"/>
    </source>
</evidence>
<sequence length="330" mass="35589">MNTPHSLNSALYRIGAVSKLSGIPVPTLRVWQTRYGAFSPITTLGQHRLYNEDDVKKAVLLKSLTSQGHGISQIAGFSSTQLQQLLQTGSGFATAQAPESPGQATGTWAVIGQGLAHRLQSDTFSATGWGQPLPIQQVWVDLAAASCNPLDQAPDLLMVSVNGLNEHTAQQIQAVAQQHAARKTVVLYAFGQTAAVSRLRHAGYGVHRDPLNDSALIDIIQSTRPPLSAASWALDQLANPIPARQFSDEVLQRVANIPSQVLCECPRHVAELIGQLGRFEDYSRDCLNQSPKDAELHTQLNIMAATARALFEKALQMVATHEGISLKEAA</sequence>
<keyword evidence="1" id="KW-0678">Repressor</keyword>
<keyword evidence="2" id="KW-0805">Transcription regulation</keyword>
<evidence type="ECO:0000256" key="1">
    <source>
        <dbReference type="ARBA" id="ARBA00022491"/>
    </source>
</evidence>
<dbReference type="Proteomes" id="UP000250790">
    <property type="component" value="Unassembled WGS sequence"/>
</dbReference>
<dbReference type="InterPro" id="IPR009061">
    <property type="entry name" value="DNA-bd_dom_put_sf"/>
</dbReference>
<name>A0A315E797_9BURK</name>
<dbReference type="OrthoDB" id="9800334at2"/>
<dbReference type="PANTHER" id="PTHR30204">
    <property type="entry name" value="REDOX-CYCLING DRUG-SENSING TRANSCRIPTIONAL ACTIVATOR SOXR"/>
    <property type="match status" value="1"/>
</dbReference>
<dbReference type="RefSeq" id="WP_108312658.1">
    <property type="nucleotide sequence ID" value="NZ_NESN01000003.1"/>
</dbReference>
<dbReference type="PANTHER" id="PTHR30204:SF69">
    <property type="entry name" value="MERR-FAMILY TRANSCRIPTIONAL REGULATOR"/>
    <property type="match status" value="1"/>
</dbReference>